<sequence length="426" mass="49682">METYQQKLDRYLEKSFYPLLPGPTQTFLTGIAPRLRLTYQEFRQFTEIARDLEMWGEAPFEEWFTSHAGTDMDARRKDHIRKNITEAYTRLKNRAKDYDHAPLKRSKKRDKGKIVIKESDKEIFGMCPVASPKTVCCNLKTIDAVENCVFGCSYCTIQTFYHQETVFDAHLAEKLKRLQLDEKKRYHIGTGQSSDSLVWGNRHGNLDALMAFARQNPNVMLEFKTKSDNIGYFLENDIPANIVCSWSLNPPVIVENEEHFTAPLARRIEAARQVADRGIMVSFHFHPIIYYKNWREDYTAIVGDILQRFTAEEVLFVSFGSVTFIKPVLKQIRLSGLQTKITQMELVKDPHGKLTYPDEIKIEKFSTLYKAFAQWHGRVFFYLCMEKAPLWEKSLGFVFKDNDHFEEEMLKHCFTRIDAKRASAAF</sequence>
<accession>A0A7V1LZU0</accession>
<dbReference type="InterPro" id="IPR049539">
    <property type="entry name" value="SPL"/>
</dbReference>
<dbReference type="GO" id="GO:0042601">
    <property type="term" value="C:endospore-forming forespore"/>
    <property type="evidence" value="ECO:0007669"/>
    <property type="project" value="TreeGrafter"/>
</dbReference>
<dbReference type="Pfam" id="PF20903">
    <property type="entry name" value="SPL"/>
    <property type="match status" value="1"/>
</dbReference>
<dbReference type="GO" id="GO:1904047">
    <property type="term" value="F:S-adenosyl-L-methionine binding"/>
    <property type="evidence" value="ECO:0007669"/>
    <property type="project" value="TreeGrafter"/>
</dbReference>
<dbReference type="EMBL" id="DRLD01000224">
    <property type="protein sequence ID" value="HED10649.1"/>
    <property type="molecule type" value="Genomic_DNA"/>
</dbReference>
<comment type="caution">
    <text evidence="1">The sequence shown here is derived from an EMBL/GenBank/DDBJ whole genome shotgun (WGS) entry which is preliminary data.</text>
</comment>
<dbReference type="PANTHER" id="PTHR37822">
    <property type="entry name" value="SPORE PHOTOPRODUCT LYASE-RELATED"/>
    <property type="match status" value="1"/>
</dbReference>
<dbReference type="Gene3D" id="3.80.30.30">
    <property type="match status" value="1"/>
</dbReference>
<dbReference type="Proteomes" id="UP000886005">
    <property type="component" value="Unassembled WGS sequence"/>
</dbReference>
<organism evidence="1">
    <name type="scientific">Caldithrix abyssi</name>
    <dbReference type="NCBI Taxonomy" id="187145"/>
    <lineage>
        <taxon>Bacteria</taxon>
        <taxon>Pseudomonadati</taxon>
        <taxon>Calditrichota</taxon>
        <taxon>Calditrichia</taxon>
        <taxon>Calditrichales</taxon>
        <taxon>Calditrichaceae</taxon>
        <taxon>Caldithrix</taxon>
    </lineage>
</organism>
<name>A0A7V1LZU0_CALAY</name>
<protein>
    <recommendedName>
        <fullName evidence="2">DNA photolyase</fullName>
    </recommendedName>
</protein>
<proteinExistence type="predicted"/>
<gene>
    <name evidence="1" type="ORF">ENJ10_08160</name>
</gene>
<dbReference type="GO" id="GO:0051539">
    <property type="term" value="F:4 iron, 4 sulfur cluster binding"/>
    <property type="evidence" value="ECO:0007669"/>
    <property type="project" value="TreeGrafter"/>
</dbReference>
<reference evidence="1" key="1">
    <citation type="journal article" date="2020" name="mSystems">
        <title>Genome- and Community-Level Interaction Insights into Carbon Utilization and Element Cycling Functions of Hydrothermarchaeota in Hydrothermal Sediment.</title>
        <authorList>
            <person name="Zhou Z."/>
            <person name="Liu Y."/>
            <person name="Xu W."/>
            <person name="Pan J."/>
            <person name="Luo Z.H."/>
            <person name="Li M."/>
        </authorList>
    </citation>
    <scope>NUCLEOTIDE SEQUENCE [LARGE SCALE GENOMIC DNA]</scope>
    <source>
        <strain evidence="1">HyVt-456</strain>
    </source>
</reference>
<dbReference type="GO" id="GO:0003913">
    <property type="term" value="F:DNA photolyase activity"/>
    <property type="evidence" value="ECO:0007669"/>
    <property type="project" value="TreeGrafter"/>
</dbReference>
<dbReference type="PANTHER" id="PTHR37822:SF2">
    <property type="entry name" value="SPORE PHOTOPRODUCT LYASE"/>
    <property type="match status" value="1"/>
</dbReference>
<dbReference type="AlphaFoldDB" id="A0A7V1LZU0"/>
<evidence type="ECO:0000313" key="1">
    <source>
        <dbReference type="EMBL" id="HED10649.1"/>
    </source>
</evidence>
<evidence type="ECO:0008006" key="2">
    <source>
        <dbReference type="Google" id="ProtNLM"/>
    </source>
</evidence>